<accession>A0ACD3AA53</accession>
<evidence type="ECO:0000313" key="2">
    <source>
        <dbReference type="Proteomes" id="UP000308600"/>
    </source>
</evidence>
<reference evidence="1 2" key="1">
    <citation type="journal article" date="2019" name="Nat. Ecol. Evol.">
        <title>Megaphylogeny resolves global patterns of mushroom evolution.</title>
        <authorList>
            <person name="Varga T."/>
            <person name="Krizsan K."/>
            <person name="Foldi C."/>
            <person name="Dima B."/>
            <person name="Sanchez-Garcia M."/>
            <person name="Sanchez-Ramirez S."/>
            <person name="Szollosi G.J."/>
            <person name="Szarkandi J.G."/>
            <person name="Papp V."/>
            <person name="Albert L."/>
            <person name="Andreopoulos W."/>
            <person name="Angelini C."/>
            <person name="Antonin V."/>
            <person name="Barry K.W."/>
            <person name="Bougher N.L."/>
            <person name="Buchanan P."/>
            <person name="Buyck B."/>
            <person name="Bense V."/>
            <person name="Catcheside P."/>
            <person name="Chovatia M."/>
            <person name="Cooper J."/>
            <person name="Damon W."/>
            <person name="Desjardin D."/>
            <person name="Finy P."/>
            <person name="Geml J."/>
            <person name="Haridas S."/>
            <person name="Hughes K."/>
            <person name="Justo A."/>
            <person name="Karasinski D."/>
            <person name="Kautmanova I."/>
            <person name="Kiss B."/>
            <person name="Kocsube S."/>
            <person name="Kotiranta H."/>
            <person name="LaButti K.M."/>
            <person name="Lechner B.E."/>
            <person name="Liimatainen K."/>
            <person name="Lipzen A."/>
            <person name="Lukacs Z."/>
            <person name="Mihaltcheva S."/>
            <person name="Morgado L.N."/>
            <person name="Niskanen T."/>
            <person name="Noordeloos M.E."/>
            <person name="Ohm R.A."/>
            <person name="Ortiz-Santana B."/>
            <person name="Ovrebo C."/>
            <person name="Racz N."/>
            <person name="Riley R."/>
            <person name="Savchenko A."/>
            <person name="Shiryaev A."/>
            <person name="Soop K."/>
            <person name="Spirin V."/>
            <person name="Szebenyi C."/>
            <person name="Tomsovsky M."/>
            <person name="Tulloss R.E."/>
            <person name="Uehling J."/>
            <person name="Grigoriev I.V."/>
            <person name="Vagvolgyi C."/>
            <person name="Papp T."/>
            <person name="Martin F.M."/>
            <person name="Miettinen O."/>
            <person name="Hibbett D.S."/>
            <person name="Nagy L.G."/>
        </authorList>
    </citation>
    <scope>NUCLEOTIDE SEQUENCE [LARGE SCALE GENOMIC DNA]</scope>
    <source>
        <strain evidence="1 2">NL-1719</strain>
    </source>
</reference>
<dbReference type="Proteomes" id="UP000308600">
    <property type="component" value="Unassembled WGS sequence"/>
</dbReference>
<organism evidence="1 2">
    <name type="scientific">Pluteus cervinus</name>
    <dbReference type="NCBI Taxonomy" id="181527"/>
    <lineage>
        <taxon>Eukaryota</taxon>
        <taxon>Fungi</taxon>
        <taxon>Dikarya</taxon>
        <taxon>Basidiomycota</taxon>
        <taxon>Agaricomycotina</taxon>
        <taxon>Agaricomycetes</taxon>
        <taxon>Agaricomycetidae</taxon>
        <taxon>Agaricales</taxon>
        <taxon>Pluteineae</taxon>
        <taxon>Pluteaceae</taxon>
        <taxon>Pluteus</taxon>
    </lineage>
</organism>
<proteinExistence type="predicted"/>
<sequence length="561" mass="63825">MAQGCRTKPSLPARLATTNYDHNHNHPTMITDVPVLKDARAKIGAKIRALRDRIRSPSLRSSRNSTPPPIHCLPPPIQHLPPPIHSLPPPIHCLSPEIMTQIFMWVQLLYHGRLDRNTMDVGPLPKWIQVTRVCRYWRGVALSSKDLYTTILTHNHRYSQGVLERSGSATLSLIDTLDHYGRFWENEDLRVSVVAALPRVRNLWLRGESSKLFLPHIEKSNIPFQELCIYGWSSFPTTMFPISLRYLRLDWCFFSSYEWLSRLSNMVELTLIPALNSEEIHVDVLLNILDGMPRLISLELSSVSESTHVGQHGSQVKPILQYLKTSGLLGSIAQLLPRLTFAPRFKIDLSLCGDDPKGDLLPTIFEQIGCHVRASSMILRTVRQTLTAPDPYKYIETSIYEGKVEPCIHLSRMMDYRRMPLPFMKCVEALPFDDVVSLIMDVPCDADDWDDSLGYCSTVARLVLHNRAATLGFLEYLIVATEAEKGRHSGAYTPFKSLEELILHNIVYDRYLESEVQVALTARSERGFKLRKLGFHGCIVSADSIKKLSEVVDVVEQQRWP</sequence>
<gene>
    <name evidence="1" type="ORF">BDN72DRAFT_375937</name>
</gene>
<name>A0ACD3AA53_9AGAR</name>
<keyword evidence="2" id="KW-1185">Reference proteome</keyword>
<dbReference type="EMBL" id="ML208562">
    <property type="protein sequence ID" value="TFK62748.1"/>
    <property type="molecule type" value="Genomic_DNA"/>
</dbReference>
<evidence type="ECO:0000313" key="1">
    <source>
        <dbReference type="EMBL" id="TFK62748.1"/>
    </source>
</evidence>
<protein>
    <submittedName>
        <fullName evidence="1">Uncharacterized protein</fullName>
    </submittedName>
</protein>